<evidence type="ECO:0000313" key="1">
    <source>
        <dbReference type="WBParaSite" id="SSLN_0000343201-mRNA-1"/>
    </source>
</evidence>
<name>A0A183SGI4_SCHSO</name>
<organism evidence="1">
    <name type="scientific">Schistocephalus solidus</name>
    <name type="common">Tapeworm</name>
    <dbReference type="NCBI Taxonomy" id="70667"/>
    <lineage>
        <taxon>Eukaryota</taxon>
        <taxon>Metazoa</taxon>
        <taxon>Spiralia</taxon>
        <taxon>Lophotrochozoa</taxon>
        <taxon>Platyhelminthes</taxon>
        <taxon>Cestoda</taxon>
        <taxon>Eucestoda</taxon>
        <taxon>Diphyllobothriidea</taxon>
        <taxon>Diphyllobothriidae</taxon>
        <taxon>Schistocephalus</taxon>
    </lineage>
</organism>
<proteinExistence type="predicted"/>
<protein>
    <submittedName>
        <fullName evidence="1">SERPIN domain-containing protein</fullName>
    </submittedName>
</protein>
<dbReference type="WBParaSite" id="SSLN_0000343201-mRNA-1">
    <property type="protein sequence ID" value="SSLN_0000343201-mRNA-1"/>
    <property type="gene ID" value="SSLN_0000343201"/>
</dbReference>
<accession>A0A183SGI4</accession>
<reference evidence="1" key="1">
    <citation type="submission" date="2016-06" db="UniProtKB">
        <authorList>
            <consortium name="WormBaseParasite"/>
        </authorList>
    </citation>
    <scope>IDENTIFICATION</scope>
</reference>
<sequence length="192" mass="21567">LSPPSGFIGQEVPGFTSHFTSTDLGKLWKQKSNRIEFMAGPSFTWRDFLMLAFLAAVTVSPNKQLAEIPSNLDGHIQQTRDLLQQADAFALSKARIITLRLPASFLVTQWKSQLPISCPQVQKMMAIVIPITADKFFQGVFPLGQTVDQVDYNCRYYRCMHRYGRSCADLGTEAHPLGNQTPNAYYWTAEST</sequence>
<dbReference type="AlphaFoldDB" id="A0A183SGI4"/>